<dbReference type="Proteomes" id="UP001589792">
    <property type="component" value="Unassembled WGS sequence"/>
</dbReference>
<accession>A0ABV6EGM5</accession>
<dbReference type="InterPro" id="IPR027826">
    <property type="entry name" value="DUF4431"/>
</dbReference>
<sequence length="136" mass="15957">MFRIIWPIFFLLFSFSLSACLKEGGKIVLTGVIKKEIVYGPPDWGEIPKNDKKMEYWFLYPGELLSCTFRTDDNTVNSSKKIQMIMSSQQYKKYRYLFGENIKVSGRVMFSNSPYHFTPILIYHVSNIELTTEENQ</sequence>
<name>A0ABV6EGM5_9GAMM</name>
<organism evidence="2 3">
    <name type="scientific">Serratia aquatilis</name>
    <dbReference type="NCBI Taxonomy" id="1737515"/>
    <lineage>
        <taxon>Bacteria</taxon>
        <taxon>Pseudomonadati</taxon>
        <taxon>Pseudomonadota</taxon>
        <taxon>Gammaproteobacteria</taxon>
        <taxon>Enterobacterales</taxon>
        <taxon>Yersiniaceae</taxon>
        <taxon>Serratia</taxon>
    </lineage>
</organism>
<evidence type="ECO:0000259" key="1">
    <source>
        <dbReference type="Pfam" id="PF14485"/>
    </source>
</evidence>
<dbReference type="Pfam" id="PF14485">
    <property type="entry name" value="DUF4431"/>
    <property type="match status" value="1"/>
</dbReference>
<evidence type="ECO:0000313" key="3">
    <source>
        <dbReference type="Proteomes" id="UP001589792"/>
    </source>
</evidence>
<evidence type="ECO:0000313" key="2">
    <source>
        <dbReference type="EMBL" id="MFC0227879.1"/>
    </source>
</evidence>
<proteinExistence type="predicted"/>
<feature type="domain" description="DUF4431" evidence="1">
    <location>
        <begin position="81"/>
        <end position="129"/>
    </location>
</feature>
<protein>
    <submittedName>
        <fullName evidence="2">DUF4431 domain-containing protein</fullName>
    </submittedName>
</protein>
<keyword evidence="3" id="KW-1185">Reference proteome</keyword>
<dbReference type="EMBL" id="JBHLXG010000016">
    <property type="protein sequence ID" value="MFC0227879.1"/>
    <property type="molecule type" value="Genomic_DNA"/>
</dbReference>
<comment type="caution">
    <text evidence="2">The sequence shown here is derived from an EMBL/GenBank/DDBJ whole genome shotgun (WGS) entry which is preliminary data.</text>
</comment>
<gene>
    <name evidence="2" type="ORF">ACFFJ3_15465</name>
</gene>
<dbReference type="RefSeq" id="WP_380676923.1">
    <property type="nucleotide sequence ID" value="NZ_CP173186.1"/>
</dbReference>
<dbReference type="PROSITE" id="PS51257">
    <property type="entry name" value="PROKAR_LIPOPROTEIN"/>
    <property type="match status" value="1"/>
</dbReference>
<reference evidence="2 3" key="1">
    <citation type="submission" date="2024-09" db="EMBL/GenBank/DDBJ databases">
        <authorList>
            <person name="Sun Q."/>
            <person name="Mori K."/>
        </authorList>
    </citation>
    <scope>NUCLEOTIDE SEQUENCE [LARGE SCALE GENOMIC DNA]</scope>
    <source>
        <strain evidence="2 3">CCM 8626</strain>
    </source>
</reference>